<organism evidence="1 2">
    <name type="scientific">Saccharospirillum mangrovi</name>
    <dbReference type="NCBI Taxonomy" id="2161747"/>
    <lineage>
        <taxon>Bacteria</taxon>
        <taxon>Pseudomonadati</taxon>
        <taxon>Pseudomonadota</taxon>
        <taxon>Gammaproteobacteria</taxon>
        <taxon>Oceanospirillales</taxon>
        <taxon>Saccharospirillaceae</taxon>
        <taxon>Saccharospirillum</taxon>
    </lineage>
</organism>
<sequence length="221" mass="23765">MPIFTRVFLAVPLMLTIVIQDSAATEFEISAFGTLNELSVRAEDERALASNVLFVGAGVAALTSLGLHIEGEHKTASALSVGSALALGGGVIARHFETSTERALGRVISIEDPNEREQRARDALFQLASEQRRGRMTSGVFNVGIASYYFFLDDNDSDSATFNGVASLAAGIAYLAFQSPAERAVKQLQNGKQEHALFKTFDWQLDIAGGEDQLLSFGVSF</sequence>
<dbReference type="RefSeq" id="WP_380696153.1">
    <property type="nucleotide sequence ID" value="NZ_JBHRYR010000003.1"/>
</dbReference>
<evidence type="ECO:0000313" key="2">
    <source>
        <dbReference type="Proteomes" id="UP001595617"/>
    </source>
</evidence>
<comment type="caution">
    <text evidence="1">The sequence shown here is derived from an EMBL/GenBank/DDBJ whole genome shotgun (WGS) entry which is preliminary data.</text>
</comment>
<dbReference type="Proteomes" id="UP001595617">
    <property type="component" value="Unassembled WGS sequence"/>
</dbReference>
<keyword evidence="2" id="KW-1185">Reference proteome</keyword>
<evidence type="ECO:0008006" key="3">
    <source>
        <dbReference type="Google" id="ProtNLM"/>
    </source>
</evidence>
<protein>
    <recommendedName>
        <fullName evidence="3">DUF5683 domain-containing protein</fullName>
    </recommendedName>
</protein>
<accession>A0ABV7ZXH1</accession>
<name>A0ABV7ZXH1_9GAMM</name>
<reference evidence="2" key="1">
    <citation type="journal article" date="2019" name="Int. J. Syst. Evol. Microbiol.">
        <title>The Global Catalogue of Microorganisms (GCM) 10K type strain sequencing project: providing services to taxonomists for standard genome sequencing and annotation.</title>
        <authorList>
            <consortium name="The Broad Institute Genomics Platform"/>
            <consortium name="The Broad Institute Genome Sequencing Center for Infectious Disease"/>
            <person name="Wu L."/>
            <person name="Ma J."/>
        </authorList>
    </citation>
    <scope>NUCLEOTIDE SEQUENCE [LARGE SCALE GENOMIC DNA]</scope>
    <source>
        <strain evidence="2">IBRC 10765</strain>
    </source>
</reference>
<proteinExistence type="predicted"/>
<dbReference type="EMBL" id="JBHRYR010000003">
    <property type="protein sequence ID" value="MFC3853212.1"/>
    <property type="molecule type" value="Genomic_DNA"/>
</dbReference>
<evidence type="ECO:0000313" key="1">
    <source>
        <dbReference type="EMBL" id="MFC3853212.1"/>
    </source>
</evidence>
<gene>
    <name evidence="1" type="ORF">ACFOOG_10255</name>
</gene>